<dbReference type="PANTHER" id="PTHR45674">
    <property type="entry name" value="DNA LIGASE 1/3 FAMILY MEMBER"/>
    <property type="match status" value="1"/>
</dbReference>
<dbReference type="PROSITE" id="PS50160">
    <property type="entry name" value="DNA_LIGASE_A3"/>
    <property type="match status" value="1"/>
</dbReference>
<evidence type="ECO:0000256" key="18">
    <source>
        <dbReference type="SAM" id="MobiDB-lite"/>
    </source>
</evidence>
<keyword evidence="5" id="KW-0132">Cell division</keyword>
<dbReference type="InterPro" id="IPR012309">
    <property type="entry name" value="DNA_ligase_ATP-dep_C"/>
</dbReference>
<dbReference type="Pfam" id="PF01068">
    <property type="entry name" value="DNA_ligase_A_M"/>
    <property type="match status" value="1"/>
</dbReference>
<evidence type="ECO:0000256" key="4">
    <source>
        <dbReference type="ARBA" id="ARBA00022598"/>
    </source>
</evidence>
<evidence type="ECO:0000256" key="10">
    <source>
        <dbReference type="ARBA" id="ARBA00023172"/>
    </source>
</evidence>
<dbReference type="PaxDb" id="55529-EKX37870"/>
<feature type="compositionally biased region" description="Basic and acidic residues" evidence="18">
    <location>
        <begin position="28"/>
        <end position="41"/>
    </location>
</feature>
<dbReference type="AlphaFoldDB" id="L1IPX8"/>
<evidence type="ECO:0000256" key="6">
    <source>
        <dbReference type="ARBA" id="ARBA00022705"/>
    </source>
</evidence>
<feature type="compositionally biased region" description="Acidic residues" evidence="18">
    <location>
        <begin position="17"/>
        <end position="26"/>
    </location>
</feature>
<keyword evidence="11" id="KW-0234">DNA repair</keyword>
<dbReference type="Gene3D" id="3.30.470.30">
    <property type="entry name" value="DNA ligase/mRNA capping enzyme"/>
    <property type="match status" value="1"/>
</dbReference>
<evidence type="ECO:0000313" key="22">
    <source>
        <dbReference type="Proteomes" id="UP000011087"/>
    </source>
</evidence>
<dbReference type="SUPFAM" id="SSF56091">
    <property type="entry name" value="DNA ligase/mRNA capping enzyme, catalytic domain"/>
    <property type="match status" value="1"/>
</dbReference>
<evidence type="ECO:0000256" key="17">
    <source>
        <dbReference type="RuleBase" id="RU004196"/>
    </source>
</evidence>
<dbReference type="CDD" id="cd07900">
    <property type="entry name" value="Adenylation_DNA_ligase_I_Euk"/>
    <property type="match status" value="1"/>
</dbReference>
<dbReference type="EMBL" id="JH993054">
    <property type="protein sequence ID" value="EKX37870.1"/>
    <property type="molecule type" value="Genomic_DNA"/>
</dbReference>
<evidence type="ECO:0000256" key="2">
    <source>
        <dbReference type="ARBA" id="ARBA00007572"/>
    </source>
</evidence>
<dbReference type="GO" id="GO:0006281">
    <property type="term" value="P:DNA repair"/>
    <property type="evidence" value="ECO:0007669"/>
    <property type="project" value="UniProtKB-KW"/>
</dbReference>
<keyword evidence="4" id="KW-0436">Ligase</keyword>
<keyword evidence="12" id="KW-0539">Nucleus</keyword>
<evidence type="ECO:0000256" key="11">
    <source>
        <dbReference type="ARBA" id="ARBA00023204"/>
    </source>
</evidence>
<evidence type="ECO:0000259" key="19">
    <source>
        <dbReference type="PROSITE" id="PS50160"/>
    </source>
</evidence>
<evidence type="ECO:0000256" key="14">
    <source>
        <dbReference type="ARBA" id="ARBA00034003"/>
    </source>
</evidence>
<dbReference type="Proteomes" id="UP000011087">
    <property type="component" value="Unassembled WGS sequence"/>
</dbReference>
<evidence type="ECO:0000313" key="20">
    <source>
        <dbReference type="EMBL" id="EKX37870.1"/>
    </source>
</evidence>
<accession>L1IPX8</accession>
<evidence type="ECO:0000256" key="15">
    <source>
        <dbReference type="ARBA" id="ARBA00041131"/>
    </source>
</evidence>
<name>L1IPX8_GUITC</name>
<dbReference type="PANTHER" id="PTHR45674:SF4">
    <property type="entry name" value="DNA LIGASE 1"/>
    <property type="match status" value="1"/>
</dbReference>
<dbReference type="GO" id="GO:0071897">
    <property type="term" value="P:DNA biosynthetic process"/>
    <property type="evidence" value="ECO:0007669"/>
    <property type="project" value="InterPro"/>
</dbReference>
<dbReference type="STRING" id="905079.L1IPX8"/>
<evidence type="ECO:0000256" key="5">
    <source>
        <dbReference type="ARBA" id="ARBA00022618"/>
    </source>
</evidence>
<comment type="similarity">
    <text evidence="2 17">Belongs to the ATP-dependent DNA ligase family.</text>
</comment>
<reference evidence="21" key="3">
    <citation type="submission" date="2016-03" db="UniProtKB">
        <authorList>
            <consortium name="EnsemblProtists"/>
        </authorList>
    </citation>
    <scope>IDENTIFICATION</scope>
</reference>
<dbReference type="EnsemblProtists" id="EKX37870">
    <property type="protein sequence ID" value="EKX37870"/>
    <property type="gene ID" value="GUITHDRAFT_158553"/>
</dbReference>
<dbReference type="RefSeq" id="XP_005824850.1">
    <property type="nucleotide sequence ID" value="XM_005824793.1"/>
</dbReference>
<feature type="region of interest" description="Disordered" evidence="18">
    <location>
        <begin position="1"/>
        <end position="54"/>
    </location>
</feature>
<dbReference type="OMA" id="DERSHAW"/>
<protein>
    <recommendedName>
        <fullName evidence="15">DNA ligase 1</fullName>
        <ecNumber evidence="3">6.5.1.1</ecNumber>
    </recommendedName>
    <alternativeName>
        <fullName evidence="16">DNA ligase I</fullName>
    </alternativeName>
</protein>
<evidence type="ECO:0000256" key="1">
    <source>
        <dbReference type="ARBA" id="ARBA00004123"/>
    </source>
</evidence>
<evidence type="ECO:0000313" key="21">
    <source>
        <dbReference type="EnsemblProtists" id="EKX37870"/>
    </source>
</evidence>
<dbReference type="Gene3D" id="3.30.1490.70">
    <property type="match status" value="1"/>
</dbReference>
<evidence type="ECO:0000256" key="8">
    <source>
        <dbReference type="ARBA" id="ARBA00022763"/>
    </source>
</evidence>
<dbReference type="InterPro" id="IPR012308">
    <property type="entry name" value="DNA_ligase_ATP-dep_N"/>
</dbReference>
<dbReference type="InterPro" id="IPR000977">
    <property type="entry name" value="DNA_ligase_ATP-dep"/>
</dbReference>
<dbReference type="GO" id="GO:0003677">
    <property type="term" value="F:DNA binding"/>
    <property type="evidence" value="ECO:0007669"/>
    <property type="project" value="InterPro"/>
</dbReference>
<dbReference type="GO" id="GO:0003910">
    <property type="term" value="F:DNA ligase (ATP) activity"/>
    <property type="evidence" value="ECO:0007669"/>
    <property type="project" value="UniProtKB-EC"/>
</dbReference>
<dbReference type="InterPro" id="IPR012310">
    <property type="entry name" value="DNA_ligase_ATP-dep_cent"/>
</dbReference>
<dbReference type="Pfam" id="PF04675">
    <property type="entry name" value="DNA_ligase_A_N"/>
    <property type="match status" value="1"/>
</dbReference>
<dbReference type="InterPro" id="IPR012340">
    <property type="entry name" value="NA-bd_OB-fold"/>
</dbReference>
<evidence type="ECO:0000256" key="3">
    <source>
        <dbReference type="ARBA" id="ARBA00012727"/>
    </source>
</evidence>
<reference evidence="20 22" key="1">
    <citation type="journal article" date="2012" name="Nature">
        <title>Algal genomes reveal evolutionary mosaicism and the fate of nucleomorphs.</title>
        <authorList>
            <consortium name="DOE Joint Genome Institute"/>
            <person name="Curtis B.A."/>
            <person name="Tanifuji G."/>
            <person name="Burki F."/>
            <person name="Gruber A."/>
            <person name="Irimia M."/>
            <person name="Maruyama S."/>
            <person name="Arias M.C."/>
            <person name="Ball S.G."/>
            <person name="Gile G.H."/>
            <person name="Hirakawa Y."/>
            <person name="Hopkins J.F."/>
            <person name="Kuo A."/>
            <person name="Rensing S.A."/>
            <person name="Schmutz J."/>
            <person name="Symeonidi A."/>
            <person name="Elias M."/>
            <person name="Eveleigh R.J."/>
            <person name="Herman E.K."/>
            <person name="Klute M.J."/>
            <person name="Nakayama T."/>
            <person name="Obornik M."/>
            <person name="Reyes-Prieto A."/>
            <person name="Armbrust E.V."/>
            <person name="Aves S.J."/>
            <person name="Beiko R.G."/>
            <person name="Coutinho P."/>
            <person name="Dacks J.B."/>
            <person name="Durnford D.G."/>
            <person name="Fast N.M."/>
            <person name="Green B.R."/>
            <person name="Grisdale C.J."/>
            <person name="Hempel F."/>
            <person name="Henrissat B."/>
            <person name="Hoppner M.P."/>
            <person name="Ishida K."/>
            <person name="Kim E."/>
            <person name="Koreny L."/>
            <person name="Kroth P.G."/>
            <person name="Liu Y."/>
            <person name="Malik S.B."/>
            <person name="Maier U.G."/>
            <person name="McRose D."/>
            <person name="Mock T."/>
            <person name="Neilson J.A."/>
            <person name="Onodera N.T."/>
            <person name="Poole A.M."/>
            <person name="Pritham E.J."/>
            <person name="Richards T.A."/>
            <person name="Rocap G."/>
            <person name="Roy S.W."/>
            <person name="Sarai C."/>
            <person name="Schaack S."/>
            <person name="Shirato S."/>
            <person name="Slamovits C.H."/>
            <person name="Spencer D.F."/>
            <person name="Suzuki S."/>
            <person name="Worden A.Z."/>
            <person name="Zauner S."/>
            <person name="Barry K."/>
            <person name="Bell C."/>
            <person name="Bharti A.K."/>
            <person name="Crow J.A."/>
            <person name="Grimwood J."/>
            <person name="Kramer R."/>
            <person name="Lindquist E."/>
            <person name="Lucas S."/>
            <person name="Salamov A."/>
            <person name="McFadden G.I."/>
            <person name="Lane C.E."/>
            <person name="Keeling P.J."/>
            <person name="Gray M.W."/>
            <person name="Grigoriev I.V."/>
            <person name="Archibald J.M."/>
        </authorList>
    </citation>
    <scope>NUCLEOTIDE SEQUENCE</scope>
    <source>
        <strain evidence="20 22">CCMP2712</strain>
    </source>
</reference>
<evidence type="ECO:0000256" key="13">
    <source>
        <dbReference type="ARBA" id="ARBA00023306"/>
    </source>
</evidence>
<keyword evidence="22" id="KW-1185">Reference proteome</keyword>
<dbReference type="EC" id="6.5.1.1" evidence="3"/>
<dbReference type="InterPro" id="IPR036599">
    <property type="entry name" value="DNA_ligase_N_sf"/>
</dbReference>
<dbReference type="Gene3D" id="2.40.50.140">
    <property type="entry name" value="Nucleic acid-binding proteins"/>
    <property type="match status" value="2"/>
</dbReference>
<dbReference type="GO" id="GO:0006273">
    <property type="term" value="P:lagging strand elongation"/>
    <property type="evidence" value="ECO:0007669"/>
    <property type="project" value="TreeGrafter"/>
</dbReference>
<dbReference type="Pfam" id="PF04679">
    <property type="entry name" value="DNA_ligase_A_C"/>
    <property type="match status" value="1"/>
</dbReference>
<dbReference type="GO" id="GO:0006310">
    <property type="term" value="P:DNA recombination"/>
    <property type="evidence" value="ECO:0007669"/>
    <property type="project" value="UniProtKB-KW"/>
</dbReference>
<dbReference type="GeneID" id="17294601"/>
<evidence type="ECO:0000256" key="16">
    <source>
        <dbReference type="ARBA" id="ARBA00041666"/>
    </source>
</evidence>
<comment type="catalytic activity">
    <reaction evidence="14">
        <text>ATP + (deoxyribonucleotide)n-3'-hydroxyl + 5'-phospho-(deoxyribonucleotide)m = (deoxyribonucleotide)n+m + AMP + diphosphate.</text>
        <dbReference type="EC" id="6.5.1.1"/>
    </reaction>
</comment>
<evidence type="ECO:0000256" key="7">
    <source>
        <dbReference type="ARBA" id="ARBA00022741"/>
    </source>
</evidence>
<dbReference type="eggNOG" id="KOG0967">
    <property type="taxonomic scope" value="Eukaryota"/>
</dbReference>
<dbReference type="GO" id="GO:0051301">
    <property type="term" value="P:cell division"/>
    <property type="evidence" value="ECO:0007669"/>
    <property type="project" value="UniProtKB-KW"/>
</dbReference>
<feature type="domain" description="ATP-dependent DNA ligase family profile" evidence="19">
    <location>
        <begin position="429"/>
        <end position="566"/>
    </location>
</feature>
<dbReference type="OrthoDB" id="206088at2759"/>
<dbReference type="GO" id="GO:0005524">
    <property type="term" value="F:ATP binding"/>
    <property type="evidence" value="ECO:0007669"/>
    <property type="project" value="UniProtKB-KW"/>
</dbReference>
<dbReference type="InterPro" id="IPR050191">
    <property type="entry name" value="ATP-dep_DNA_ligase"/>
</dbReference>
<dbReference type="KEGG" id="gtt:GUITHDRAFT_158553"/>
<evidence type="ECO:0000256" key="12">
    <source>
        <dbReference type="ARBA" id="ARBA00023242"/>
    </source>
</evidence>
<keyword evidence="10" id="KW-0233">DNA recombination</keyword>
<dbReference type="SUPFAM" id="SSF50249">
    <property type="entry name" value="Nucleic acid-binding proteins"/>
    <property type="match status" value="1"/>
</dbReference>
<evidence type="ECO:0000256" key="9">
    <source>
        <dbReference type="ARBA" id="ARBA00022840"/>
    </source>
</evidence>
<reference evidence="22" key="2">
    <citation type="submission" date="2012-11" db="EMBL/GenBank/DDBJ databases">
        <authorList>
            <person name="Kuo A."/>
            <person name="Curtis B.A."/>
            <person name="Tanifuji G."/>
            <person name="Burki F."/>
            <person name="Gruber A."/>
            <person name="Irimia M."/>
            <person name="Maruyama S."/>
            <person name="Arias M.C."/>
            <person name="Ball S.G."/>
            <person name="Gile G.H."/>
            <person name="Hirakawa Y."/>
            <person name="Hopkins J.F."/>
            <person name="Rensing S.A."/>
            <person name="Schmutz J."/>
            <person name="Symeonidi A."/>
            <person name="Elias M."/>
            <person name="Eveleigh R.J."/>
            <person name="Herman E.K."/>
            <person name="Klute M.J."/>
            <person name="Nakayama T."/>
            <person name="Obornik M."/>
            <person name="Reyes-Prieto A."/>
            <person name="Armbrust E.V."/>
            <person name="Aves S.J."/>
            <person name="Beiko R.G."/>
            <person name="Coutinho P."/>
            <person name="Dacks J.B."/>
            <person name="Durnford D.G."/>
            <person name="Fast N.M."/>
            <person name="Green B.R."/>
            <person name="Grisdale C."/>
            <person name="Hempe F."/>
            <person name="Henrissat B."/>
            <person name="Hoppner M.P."/>
            <person name="Ishida K.-I."/>
            <person name="Kim E."/>
            <person name="Koreny L."/>
            <person name="Kroth P.G."/>
            <person name="Liu Y."/>
            <person name="Malik S.-B."/>
            <person name="Maier U.G."/>
            <person name="McRose D."/>
            <person name="Mock T."/>
            <person name="Neilson J.A."/>
            <person name="Onodera N.T."/>
            <person name="Poole A.M."/>
            <person name="Pritham E.J."/>
            <person name="Richards T.A."/>
            <person name="Rocap G."/>
            <person name="Roy S.W."/>
            <person name="Sarai C."/>
            <person name="Schaack S."/>
            <person name="Shirato S."/>
            <person name="Slamovits C.H."/>
            <person name="Spencer D.F."/>
            <person name="Suzuki S."/>
            <person name="Worden A.Z."/>
            <person name="Zauner S."/>
            <person name="Barry K."/>
            <person name="Bell C."/>
            <person name="Bharti A.K."/>
            <person name="Crow J.A."/>
            <person name="Grimwood J."/>
            <person name="Kramer R."/>
            <person name="Lindquist E."/>
            <person name="Lucas S."/>
            <person name="Salamov A."/>
            <person name="McFadden G.I."/>
            <person name="Lane C.E."/>
            <person name="Keeling P.J."/>
            <person name="Gray M.W."/>
            <person name="Grigoriev I.V."/>
            <person name="Archibald J.M."/>
        </authorList>
    </citation>
    <scope>NUCLEOTIDE SEQUENCE</scope>
    <source>
        <strain evidence="22">CCMP2712</strain>
    </source>
</reference>
<dbReference type="Gene3D" id="1.10.3260.10">
    <property type="entry name" value="DNA ligase, ATP-dependent, N-terminal domain"/>
    <property type="match status" value="1"/>
</dbReference>
<comment type="subcellular location">
    <subcellularLocation>
        <location evidence="1">Nucleus</location>
    </subcellularLocation>
</comment>
<gene>
    <name evidence="20" type="ORF">GUITHDRAFT_158553</name>
</gene>
<dbReference type="NCBIfam" id="TIGR00574">
    <property type="entry name" value="dnl1"/>
    <property type="match status" value="1"/>
</dbReference>
<dbReference type="HOGENOM" id="CLU_005138_4_1_1"/>
<keyword evidence="9" id="KW-0067">ATP-binding</keyword>
<keyword evidence="7" id="KW-0547">Nucleotide-binding</keyword>
<keyword evidence="13" id="KW-0131">Cell cycle</keyword>
<dbReference type="GO" id="GO:0005634">
    <property type="term" value="C:nucleus"/>
    <property type="evidence" value="ECO:0007669"/>
    <property type="project" value="UniProtKB-SubCell"/>
</dbReference>
<dbReference type="CDD" id="cd07969">
    <property type="entry name" value="OBF_DNA_ligase_I"/>
    <property type="match status" value="1"/>
</dbReference>
<sequence length="672" mass="74002">MAGALQAPRSCPPKEEKEEEEEDQEQPEGGKEQRVSEEEGRASAGAAEGGRGDEDVHVEWKEGEPVPFSHLSSTLDRVQGTSKRLEIISIVTAALSTVRRLTPDDLVPFVYIMLGRVAPPFKGLELGVGDSVLVQAIAAASGHETSKIKEEYKKVGDLGQVAVATRRNQLSLSPVRALTVRSVFEAMKSAAAIEGSESVKQRRDIILCLLVAARGNESLWITRILQGKLRVGLAEPSVISALAATFVLHPPASSSSSFPSPLPPPSLSPEEFKKESSIATEALKEALAQQPCYETVVPILLEHSYQQLPVLCPLTPGVPVKPMLAHPSRGVSEVTKRFGNKTVTCEYKYDGERSQIHWLEDQKVKVFSRNSEDTTGKFPDIVELLPKIVEGGGVKSAILDCEVVAVERATNRILPFQILSTRARKNVQLSSLKVDVCVFAFDILLLNGESLMRRPLIERRQILRQNLREVEGRFKFVSSIDPTSPEDMEEFFQVALQDSCEGLMIKSLEGEPSQYAPDKRSREWLKLKKDYIEGMVDTFDLVVVGAWQGRGKRTGVYGAFLLACYNSETDEFETVCKLGNAKVPEGPNQPDVWFDPSTVWEISAADLSLSPQHTACYGVVHASRGIALRFPRFVREREEKGASQATTSQQVKEIFSQQRNVQSGEESDASTS</sequence>
<dbReference type="SUPFAM" id="SSF117018">
    <property type="entry name" value="ATP-dependent DNA ligase DNA-binding domain"/>
    <property type="match status" value="1"/>
</dbReference>
<dbReference type="FunFam" id="3.30.470.30:FF:000002">
    <property type="entry name" value="DNA ligase"/>
    <property type="match status" value="1"/>
</dbReference>
<keyword evidence="8" id="KW-0227">DNA damage</keyword>
<keyword evidence="6" id="KW-0235">DNA replication</keyword>
<proteinExistence type="inferred from homology"/>
<organism evidence="20">
    <name type="scientific">Guillardia theta (strain CCMP2712)</name>
    <name type="common">Cryptophyte</name>
    <dbReference type="NCBI Taxonomy" id="905079"/>
    <lineage>
        <taxon>Eukaryota</taxon>
        <taxon>Cryptophyceae</taxon>
        <taxon>Pyrenomonadales</taxon>
        <taxon>Geminigeraceae</taxon>
        <taxon>Guillardia</taxon>
    </lineage>
</organism>